<protein>
    <recommendedName>
        <fullName evidence="7">Carbohydrate diacid regulator</fullName>
    </recommendedName>
</protein>
<dbReference type="OrthoDB" id="9792148at2"/>
<dbReference type="InterPro" id="IPR041522">
    <property type="entry name" value="CdaR_GGDEF"/>
</dbReference>
<dbReference type="Proteomes" id="UP000267017">
    <property type="component" value="Unassembled WGS sequence"/>
</dbReference>
<sequence length="412" mass="47317">MMMNHAGNRASYCNNDSWPVLFLRLEGIRMKITTELALPIVVQLMSVMEFNINIMDDQGVIVASGETERIGSLHEGALQVLGSRKQVLIGEEECLSLPGSKPGVNLPIEFQENIVGVVGITGNPDEVYRFGKIIKMNVEALLQQIHMNKQLHFRKMVLESFIMELISPYEFSEKKLRMTARTLQIDVNAERSVMVVEIEELKWPEETVSGEMLQKTGERKEQFLNDLKAMVSMQALYAYVEDGAFFIAIPVSDFLQPLVGKIEACLRRRGYRYCIGVGHPRSGLAGYKQSYGEARRCIRLSRKFGRQPQSASFIDDWGIVPYLEMVPPEARTEFLQKYGLFPQTLNEEYKLTLRTFLDCDLNVKQTAGLLHVHRNTLFYRLDKISQLLQLDYRKFNDLVKMKLLLTFERLQE</sequence>
<evidence type="ECO:0000313" key="5">
    <source>
        <dbReference type="EMBL" id="RRJ66172.1"/>
    </source>
</evidence>
<name>A0A3P3U726_9BACL</name>
<reference evidence="5 6" key="1">
    <citation type="submission" date="2018-11" db="EMBL/GenBank/DDBJ databases">
        <title>Genome sequencing of Paenibacillus sp. KCOM 3021 (= ChDC PVNT-B20).</title>
        <authorList>
            <person name="Kook J.-K."/>
            <person name="Park S.-N."/>
            <person name="Lim Y.K."/>
        </authorList>
    </citation>
    <scope>NUCLEOTIDE SEQUENCE [LARGE SCALE GENOMIC DNA]</scope>
    <source>
        <strain evidence="5 6">KCOM 3021</strain>
    </source>
</reference>
<evidence type="ECO:0000256" key="1">
    <source>
        <dbReference type="ARBA" id="ARBA00006754"/>
    </source>
</evidence>
<dbReference type="InterPro" id="IPR008599">
    <property type="entry name" value="Diacid_rec"/>
</dbReference>
<dbReference type="Pfam" id="PF05651">
    <property type="entry name" value="Diacid_rec"/>
    <property type="match status" value="1"/>
</dbReference>
<evidence type="ECO:0008006" key="7">
    <source>
        <dbReference type="Google" id="ProtNLM"/>
    </source>
</evidence>
<evidence type="ECO:0000259" key="4">
    <source>
        <dbReference type="Pfam" id="PF17853"/>
    </source>
</evidence>
<gene>
    <name evidence="5" type="ORF">EHV15_27090</name>
</gene>
<evidence type="ECO:0000259" key="2">
    <source>
        <dbReference type="Pfam" id="PF05651"/>
    </source>
</evidence>
<keyword evidence="6" id="KW-1185">Reference proteome</keyword>
<feature type="domain" description="PucR C-terminal helix-turn-helix" evidence="3">
    <location>
        <begin position="352"/>
        <end position="403"/>
    </location>
</feature>
<dbReference type="Gene3D" id="1.10.10.2840">
    <property type="entry name" value="PucR C-terminal helix-turn-helix domain"/>
    <property type="match status" value="1"/>
</dbReference>
<dbReference type="InterPro" id="IPR042070">
    <property type="entry name" value="PucR_C-HTH_sf"/>
</dbReference>
<dbReference type="InterPro" id="IPR051448">
    <property type="entry name" value="CdaR-like_regulators"/>
</dbReference>
<dbReference type="PANTHER" id="PTHR33744:SF16">
    <property type="entry name" value="CARBOHYDRATE DIACID REGULATOR"/>
    <property type="match status" value="1"/>
</dbReference>
<organism evidence="5 6">
    <name type="scientific">Paenibacillus oralis</name>
    <dbReference type="NCBI Taxonomy" id="2490856"/>
    <lineage>
        <taxon>Bacteria</taxon>
        <taxon>Bacillati</taxon>
        <taxon>Bacillota</taxon>
        <taxon>Bacilli</taxon>
        <taxon>Bacillales</taxon>
        <taxon>Paenibacillaceae</taxon>
        <taxon>Paenibacillus</taxon>
    </lineage>
</organism>
<proteinExistence type="inferred from homology"/>
<dbReference type="SUPFAM" id="SSF46689">
    <property type="entry name" value="Homeodomain-like"/>
    <property type="match status" value="1"/>
</dbReference>
<accession>A0A3P3U726</accession>
<comment type="similarity">
    <text evidence="1">Belongs to the CdaR family.</text>
</comment>
<comment type="caution">
    <text evidence="5">The sequence shown here is derived from an EMBL/GenBank/DDBJ whole genome shotgun (WGS) entry which is preliminary data.</text>
</comment>
<dbReference type="InterPro" id="IPR025736">
    <property type="entry name" value="PucR_C-HTH_dom"/>
</dbReference>
<evidence type="ECO:0000259" key="3">
    <source>
        <dbReference type="Pfam" id="PF13556"/>
    </source>
</evidence>
<dbReference type="PANTHER" id="PTHR33744">
    <property type="entry name" value="CARBOHYDRATE DIACID REGULATOR"/>
    <property type="match status" value="1"/>
</dbReference>
<feature type="domain" description="Putative sugar diacid recognition" evidence="2">
    <location>
        <begin position="32"/>
        <end position="165"/>
    </location>
</feature>
<dbReference type="InterPro" id="IPR009057">
    <property type="entry name" value="Homeodomain-like_sf"/>
</dbReference>
<dbReference type="Pfam" id="PF17853">
    <property type="entry name" value="GGDEF_2"/>
    <property type="match status" value="1"/>
</dbReference>
<evidence type="ECO:0000313" key="6">
    <source>
        <dbReference type="Proteomes" id="UP000267017"/>
    </source>
</evidence>
<dbReference type="EMBL" id="RRCN01000001">
    <property type="protein sequence ID" value="RRJ66172.1"/>
    <property type="molecule type" value="Genomic_DNA"/>
</dbReference>
<dbReference type="AlphaFoldDB" id="A0A3P3U726"/>
<feature type="domain" description="CdaR GGDEF-like" evidence="4">
    <location>
        <begin position="175"/>
        <end position="300"/>
    </location>
</feature>
<dbReference type="Pfam" id="PF13556">
    <property type="entry name" value="HTH_30"/>
    <property type="match status" value="1"/>
</dbReference>